<sequence>MKTLPLVLALVLLLLGCDYHVALVTTPDQPLQQNLIGLWQRQDAAGHKELLQVLPWDKHQYLIVFPAGQKDSLYARACHWRNDALPMVQITWLGSTEPIAADTPPFQYARWTLVNDTLTVQSLNPEQISNATRSSTALANSITANADDPTIFREAMIFRRHKLDK</sequence>
<name>A0AAE3VGU8_9BACT</name>
<dbReference type="PROSITE" id="PS51257">
    <property type="entry name" value="PROKAR_LIPOPROTEIN"/>
    <property type="match status" value="1"/>
</dbReference>
<keyword evidence="2" id="KW-1185">Reference proteome</keyword>
<evidence type="ECO:0000313" key="2">
    <source>
        <dbReference type="Proteomes" id="UP001238163"/>
    </source>
</evidence>
<dbReference type="RefSeq" id="WP_307261549.1">
    <property type="nucleotide sequence ID" value="NZ_JAUSVL010000001.1"/>
</dbReference>
<reference evidence="1" key="1">
    <citation type="submission" date="2023-07" db="EMBL/GenBank/DDBJ databases">
        <title>Genomic Encyclopedia of Type Strains, Phase IV (KMG-IV): sequencing the most valuable type-strain genomes for metagenomic binning, comparative biology and taxonomic classification.</title>
        <authorList>
            <person name="Goeker M."/>
        </authorList>
    </citation>
    <scope>NUCLEOTIDE SEQUENCE</scope>
    <source>
        <strain evidence="1">DSM 24202</strain>
    </source>
</reference>
<comment type="caution">
    <text evidence="1">The sequence shown here is derived from an EMBL/GenBank/DDBJ whole genome shotgun (WGS) entry which is preliminary data.</text>
</comment>
<accession>A0AAE3VGU8</accession>
<gene>
    <name evidence="1" type="ORF">J3R75_002237</name>
</gene>
<dbReference type="EMBL" id="JAUSVL010000001">
    <property type="protein sequence ID" value="MDQ0290130.1"/>
    <property type="molecule type" value="Genomic_DNA"/>
</dbReference>
<evidence type="ECO:0008006" key="3">
    <source>
        <dbReference type="Google" id="ProtNLM"/>
    </source>
</evidence>
<dbReference type="Proteomes" id="UP001238163">
    <property type="component" value="Unassembled WGS sequence"/>
</dbReference>
<proteinExistence type="predicted"/>
<dbReference type="AlphaFoldDB" id="A0AAE3VGU8"/>
<organism evidence="1 2">
    <name type="scientific">Oligosphaera ethanolica</name>
    <dbReference type="NCBI Taxonomy" id="760260"/>
    <lineage>
        <taxon>Bacteria</taxon>
        <taxon>Pseudomonadati</taxon>
        <taxon>Lentisphaerota</taxon>
        <taxon>Oligosphaeria</taxon>
        <taxon>Oligosphaerales</taxon>
        <taxon>Oligosphaeraceae</taxon>
        <taxon>Oligosphaera</taxon>
    </lineage>
</organism>
<protein>
    <recommendedName>
        <fullName evidence="3">Lipoprotein</fullName>
    </recommendedName>
</protein>
<evidence type="ECO:0000313" key="1">
    <source>
        <dbReference type="EMBL" id="MDQ0290130.1"/>
    </source>
</evidence>